<dbReference type="Gene3D" id="3.60.21.10">
    <property type="match status" value="1"/>
</dbReference>
<evidence type="ECO:0000256" key="3">
    <source>
        <dbReference type="ARBA" id="ARBA00023004"/>
    </source>
</evidence>
<dbReference type="OrthoDB" id="9811542at2"/>
<evidence type="ECO:0000313" key="7">
    <source>
        <dbReference type="Proteomes" id="UP000002424"/>
    </source>
</evidence>
<evidence type="ECO:0000256" key="4">
    <source>
        <dbReference type="ARBA" id="ARBA00025742"/>
    </source>
</evidence>
<accession>C1DGR5</accession>
<dbReference type="HOGENOM" id="CLU_063034_0_0_6"/>
<dbReference type="eggNOG" id="COG1409">
    <property type="taxonomic scope" value="Bacteria"/>
</dbReference>
<feature type="domain" description="Calcineurin-like phosphoesterase" evidence="5">
    <location>
        <begin position="22"/>
        <end position="213"/>
    </location>
</feature>
<keyword evidence="7" id="KW-1185">Reference proteome</keyword>
<evidence type="ECO:0000256" key="1">
    <source>
        <dbReference type="ARBA" id="ARBA00022723"/>
    </source>
</evidence>
<dbReference type="SUPFAM" id="SSF56300">
    <property type="entry name" value="Metallo-dependent phosphatases"/>
    <property type="match status" value="1"/>
</dbReference>
<dbReference type="EMBL" id="CP001157">
    <property type="protein sequence ID" value="ACO80561.1"/>
    <property type="molecule type" value="Genomic_DNA"/>
</dbReference>
<dbReference type="Proteomes" id="UP000002424">
    <property type="component" value="Chromosome"/>
</dbReference>
<dbReference type="KEGG" id="avn:Avin_44430"/>
<evidence type="ECO:0000259" key="5">
    <source>
        <dbReference type="Pfam" id="PF00149"/>
    </source>
</evidence>
<name>C1DGR5_AZOVD</name>
<keyword evidence="3" id="KW-0408">Iron</keyword>
<protein>
    <submittedName>
        <fullName evidence="6">Metallophosphoesterase protein</fullName>
    </submittedName>
</protein>
<sequence length="291" mass="32943">MSSRQVRSISPCIRAAPGTMTRILHISDTHFGTEQQPVIEALESHVREQGADLLVLSGDITQRARREQFDAAVAFVRRLEDCGIPRSLVIPGNHDLPLHNLLARFLLPYGNYRRCFGWQLEPTFENDELLVIGLNTTHPRRRKDGRVTDAQVQAVCERLRRSDPDKLRIVVAHQPFGAMLPSDLSNLQHGAETALTRWAEAGLDIVMGGHIHLPYVLPLSGQYPGLAREIWTVQAGTALSSRLRGNLPNSFNRLHLGENPDRRVRVERWDYHPPTGRFVPEAHFDLHWPAR</sequence>
<dbReference type="InterPro" id="IPR029052">
    <property type="entry name" value="Metallo-depent_PP-like"/>
</dbReference>
<dbReference type="PANTHER" id="PTHR42988">
    <property type="entry name" value="PHOSPHOHYDROLASE"/>
    <property type="match status" value="1"/>
</dbReference>
<dbReference type="PANTHER" id="PTHR42988:SF2">
    <property type="entry name" value="CYCLIC NUCLEOTIDE PHOSPHODIESTERASE CBUA0032-RELATED"/>
    <property type="match status" value="1"/>
</dbReference>
<dbReference type="GO" id="GO:0016787">
    <property type="term" value="F:hydrolase activity"/>
    <property type="evidence" value="ECO:0007669"/>
    <property type="project" value="UniProtKB-KW"/>
</dbReference>
<dbReference type="InterPro" id="IPR050884">
    <property type="entry name" value="CNP_phosphodiesterase-III"/>
</dbReference>
<keyword evidence="1" id="KW-0479">Metal-binding</keyword>
<dbReference type="AlphaFoldDB" id="C1DGR5"/>
<dbReference type="EnsemblBacteria" id="ACO80561">
    <property type="protein sequence ID" value="ACO80561"/>
    <property type="gene ID" value="Avin_44430"/>
</dbReference>
<dbReference type="Pfam" id="PF00149">
    <property type="entry name" value="Metallophos"/>
    <property type="match status" value="1"/>
</dbReference>
<evidence type="ECO:0000313" key="6">
    <source>
        <dbReference type="EMBL" id="ACO80561.1"/>
    </source>
</evidence>
<dbReference type="GO" id="GO:0046872">
    <property type="term" value="F:metal ion binding"/>
    <property type="evidence" value="ECO:0007669"/>
    <property type="project" value="UniProtKB-KW"/>
</dbReference>
<keyword evidence="2" id="KW-0378">Hydrolase</keyword>
<evidence type="ECO:0000256" key="2">
    <source>
        <dbReference type="ARBA" id="ARBA00022801"/>
    </source>
</evidence>
<organism evidence="6 7">
    <name type="scientific">Azotobacter vinelandii (strain DJ / ATCC BAA-1303)</name>
    <dbReference type="NCBI Taxonomy" id="322710"/>
    <lineage>
        <taxon>Bacteria</taxon>
        <taxon>Pseudomonadati</taxon>
        <taxon>Pseudomonadota</taxon>
        <taxon>Gammaproteobacteria</taxon>
        <taxon>Pseudomonadales</taxon>
        <taxon>Pseudomonadaceae</taxon>
        <taxon>Azotobacter</taxon>
    </lineage>
</organism>
<dbReference type="STRING" id="322710.Avin_44430"/>
<proteinExistence type="inferred from homology"/>
<gene>
    <name evidence="6" type="ordered locus">Avin_44430</name>
</gene>
<reference evidence="6 7" key="1">
    <citation type="journal article" date="2009" name="J. Bacteriol.">
        <title>Genome sequence of Azotobacter vinelandii, an obligate aerobe specialized to support diverse anaerobic metabolic processes.</title>
        <authorList>
            <person name="Setubal J.C."/>
            <person name="dos Santos P."/>
            <person name="Goldman B.S."/>
            <person name="Ertesvag H."/>
            <person name="Espin G."/>
            <person name="Rubio L.M."/>
            <person name="Valla S."/>
            <person name="Almeida N.F."/>
            <person name="Balasubramanian D."/>
            <person name="Cromes L."/>
            <person name="Curatti L."/>
            <person name="Du Z."/>
            <person name="Godsy E."/>
            <person name="Goodner B."/>
            <person name="Hellner-Burris K."/>
            <person name="Hernandez J.A."/>
            <person name="Houmiel K."/>
            <person name="Imperial J."/>
            <person name="Kennedy C."/>
            <person name="Larson T.J."/>
            <person name="Latreille P."/>
            <person name="Ligon L.S."/>
            <person name="Lu J."/>
            <person name="Maerk M."/>
            <person name="Miller N.M."/>
            <person name="Norton S."/>
            <person name="O'Carroll I.P."/>
            <person name="Paulsen I."/>
            <person name="Raulfs E.C."/>
            <person name="Roemer R."/>
            <person name="Rosser J."/>
            <person name="Segura D."/>
            <person name="Slater S."/>
            <person name="Stricklin S.L."/>
            <person name="Studholme D.J."/>
            <person name="Sun J."/>
            <person name="Viana C.J."/>
            <person name="Wallin E."/>
            <person name="Wang B."/>
            <person name="Wheeler C."/>
            <person name="Zhu H."/>
            <person name="Dean D.R."/>
            <person name="Dixon R."/>
            <person name="Wood D."/>
        </authorList>
    </citation>
    <scope>NUCLEOTIDE SEQUENCE [LARGE SCALE GENOMIC DNA]</scope>
    <source>
        <strain evidence="7">DJ / ATCC BAA-1303</strain>
    </source>
</reference>
<comment type="similarity">
    <text evidence="4">Belongs to the cyclic nucleotide phosphodiesterase class-III family.</text>
</comment>
<dbReference type="InterPro" id="IPR004843">
    <property type="entry name" value="Calcineurin-like_PHP"/>
</dbReference>